<dbReference type="NCBIfam" id="TIGR02033">
    <property type="entry name" value="D-hydantoinase"/>
    <property type="match status" value="1"/>
</dbReference>
<dbReference type="EMBL" id="VGLS01000835">
    <property type="protein sequence ID" value="MBM3226232.1"/>
    <property type="molecule type" value="Genomic_DNA"/>
</dbReference>
<keyword evidence="3" id="KW-0479">Metal-binding</keyword>
<dbReference type="InterPro" id="IPR032466">
    <property type="entry name" value="Metal_Hydrolase"/>
</dbReference>
<reference evidence="7" key="1">
    <citation type="submission" date="2019-03" db="EMBL/GenBank/DDBJ databases">
        <title>Lake Tanganyika Metagenome-Assembled Genomes (MAGs).</title>
        <authorList>
            <person name="Tran P."/>
        </authorList>
    </citation>
    <scope>NUCLEOTIDE SEQUENCE</scope>
    <source>
        <strain evidence="7">K_DeepCast_65m_m2_066</strain>
    </source>
</reference>
<dbReference type="InterPro" id="IPR006680">
    <property type="entry name" value="Amidohydro-rel"/>
</dbReference>
<dbReference type="GO" id="GO:0004157">
    <property type="term" value="F:dihydropyrimidinase activity"/>
    <property type="evidence" value="ECO:0007669"/>
    <property type="project" value="UniProtKB-EC"/>
</dbReference>
<accession>A0A937W406</accession>
<dbReference type="InterPro" id="IPR050378">
    <property type="entry name" value="Metallo-dep_Hydrolases_sf"/>
</dbReference>
<comment type="similarity">
    <text evidence="2">Belongs to the metallo-dependent hydrolases superfamily. Hydantoinase/dihydropyrimidinase family.</text>
</comment>
<dbReference type="InterPro" id="IPR011059">
    <property type="entry name" value="Metal-dep_hydrolase_composite"/>
</dbReference>
<dbReference type="SUPFAM" id="SSF51556">
    <property type="entry name" value="Metallo-dependent hydrolases"/>
    <property type="match status" value="1"/>
</dbReference>
<evidence type="ECO:0000256" key="3">
    <source>
        <dbReference type="ARBA" id="ARBA00022723"/>
    </source>
</evidence>
<name>A0A937W406_UNCTE</name>
<dbReference type="InterPro" id="IPR011778">
    <property type="entry name" value="Hydantoinase/dihydroPyrase"/>
</dbReference>
<dbReference type="Proteomes" id="UP000712673">
    <property type="component" value="Unassembled WGS sequence"/>
</dbReference>
<evidence type="ECO:0000256" key="5">
    <source>
        <dbReference type="PIRSR" id="PIRSR611778-50"/>
    </source>
</evidence>
<feature type="modified residue" description="N6-carboxylysine" evidence="5">
    <location>
        <position position="149"/>
    </location>
</feature>
<protein>
    <submittedName>
        <fullName evidence="7">Dihydropyrimidinase</fullName>
        <ecNumber evidence="7">3.5.2.2</ecNumber>
    </submittedName>
</protein>
<feature type="domain" description="Amidohydrolase-related" evidence="6">
    <location>
        <begin position="49"/>
        <end position="434"/>
    </location>
</feature>
<dbReference type="PANTHER" id="PTHR11647">
    <property type="entry name" value="HYDRANTOINASE/DIHYDROPYRIMIDINASE FAMILY MEMBER"/>
    <property type="match status" value="1"/>
</dbReference>
<evidence type="ECO:0000313" key="7">
    <source>
        <dbReference type="EMBL" id="MBM3226232.1"/>
    </source>
</evidence>
<proteinExistence type="inferred from homology"/>
<evidence type="ECO:0000256" key="2">
    <source>
        <dbReference type="ARBA" id="ARBA00008829"/>
    </source>
</evidence>
<comment type="cofactor">
    <cofactor evidence="1">
        <name>Zn(2+)</name>
        <dbReference type="ChEBI" id="CHEBI:29105"/>
    </cofactor>
</comment>
<dbReference type="GO" id="GO:0046872">
    <property type="term" value="F:metal ion binding"/>
    <property type="evidence" value="ECO:0007669"/>
    <property type="project" value="UniProtKB-KW"/>
</dbReference>
<dbReference type="Pfam" id="PF01979">
    <property type="entry name" value="Amidohydro_1"/>
    <property type="match status" value="1"/>
</dbReference>
<keyword evidence="4 7" id="KW-0378">Hydrolase</keyword>
<gene>
    <name evidence="7" type="primary">hydA</name>
    <name evidence="7" type="ORF">FJZ47_20910</name>
</gene>
<dbReference type="AlphaFoldDB" id="A0A937W406"/>
<dbReference type="SUPFAM" id="SSF51338">
    <property type="entry name" value="Composite domain of metallo-dependent hydrolases"/>
    <property type="match status" value="2"/>
</dbReference>
<dbReference type="GO" id="GO:0005829">
    <property type="term" value="C:cytosol"/>
    <property type="evidence" value="ECO:0007669"/>
    <property type="project" value="TreeGrafter"/>
</dbReference>
<dbReference type="EC" id="3.5.2.2" evidence="7"/>
<sequence>MRTLVKNGRVVTAVDDYQADIRIVDGIITDIGRGLIDPEAEVIDAAGRLVMPGGVDPHTHLENPSGPTVTSDDFLTGSRAAAVGGTTTLIDFAKQNKGETLHYAYNTWQEKARNRTCIDYGFHVIVVEADDARLEEVPDLIAAGVTSVKMYMAYRGRMMVDDGTLFRTMLAFKAQGGLVALHAENGDVIDVLVRQAIAAGKVSPKYHAVTRPPILEAEAVHRAICIAEVAESPVYFVHLSSRQAVEELQRGRDRGLPVFAETCPHYLILDESRYDAPGFEGAKYVLTPPLRPREHQAALWRGVRAGDISVVSTDHCPFCFADQKAIGKDDFSKIPNGGPGIENRLSLIYNAGVHGGHITVHQFVNLIATQPAKIFGLFPRKGTIAVGSDGDLVIFDPNREMEISARTHLMNIDYNMYEGMRVRGSADEVLLRGKPIVRERKYVGQPGDGQYIPRQRFAL</sequence>
<dbReference type="CDD" id="cd01314">
    <property type="entry name" value="D-HYD"/>
    <property type="match status" value="1"/>
</dbReference>
<dbReference type="Gene3D" id="3.20.20.140">
    <property type="entry name" value="Metal-dependent hydrolases"/>
    <property type="match status" value="1"/>
</dbReference>
<dbReference type="PANTHER" id="PTHR11647:SF1">
    <property type="entry name" value="COLLAPSIN RESPONSE MEDIATOR PROTEIN"/>
    <property type="match status" value="1"/>
</dbReference>
<evidence type="ECO:0000313" key="8">
    <source>
        <dbReference type="Proteomes" id="UP000712673"/>
    </source>
</evidence>
<dbReference type="Gene3D" id="2.30.40.10">
    <property type="entry name" value="Urease, subunit C, domain 1"/>
    <property type="match status" value="1"/>
</dbReference>
<evidence type="ECO:0000256" key="4">
    <source>
        <dbReference type="ARBA" id="ARBA00022801"/>
    </source>
</evidence>
<comment type="caution">
    <text evidence="7">The sequence shown here is derived from an EMBL/GenBank/DDBJ whole genome shotgun (WGS) entry which is preliminary data.</text>
</comment>
<comment type="PTM">
    <text evidence="5">Carbamylation allows a single lysine to coordinate two divalent metal cations.</text>
</comment>
<evidence type="ECO:0000256" key="1">
    <source>
        <dbReference type="ARBA" id="ARBA00001947"/>
    </source>
</evidence>
<organism evidence="7 8">
    <name type="scientific">Tectimicrobiota bacterium</name>
    <dbReference type="NCBI Taxonomy" id="2528274"/>
    <lineage>
        <taxon>Bacteria</taxon>
        <taxon>Pseudomonadati</taxon>
        <taxon>Nitrospinota/Tectimicrobiota group</taxon>
        <taxon>Candidatus Tectimicrobiota</taxon>
    </lineage>
</organism>
<dbReference type="FunFam" id="3.20.20.140:FF:000076">
    <property type="entry name" value="Dihydropyrimidinase like 2"/>
    <property type="match status" value="1"/>
</dbReference>
<evidence type="ECO:0000259" key="6">
    <source>
        <dbReference type="Pfam" id="PF01979"/>
    </source>
</evidence>